<feature type="transmembrane region" description="Helical" evidence="7">
    <location>
        <begin position="92"/>
        <end position="125"/>
    </location>
</feature>
<evidence type="ECO:0000256" key="5">
    <source>
        <dbReference type="ARBA" id="ARBA00022989"/>
    </source>
</evidence>
<feature type="transmembrane region" description="Helical" evidence="7">
    <location>
        <begin position="5"/>
        <end position="22"/>
    </location>
</feature>
<dbReference type="GO" id="GO:0005886">
    <property type="term" value="C:plasma membrane"/>
    <property type="evidence" value="ECO:0007669"/>
    <property type="project" value="TreeGrafter"/>
</dbReference>
<gene>
    <name evidence="9" type="ORF">METZ01_LOCUS356</name>
</gene>
<dbReference type="EMBL" id="UINC01000020">
    <property type="protein sequence ID" value="SUZ47502.1"/>
    <property type="molecule type" value="Genomic_DNA"/>
</dbReference>
<dbReference type="InterPro" id="IPR051679">
    <property type="entry name" value="DASS-Related_Transporters"/>
</dbReference>
<evidence type="ECO:0000256" key="1">
    <source>
        <dbReference type="ARBA" id="ARBA00004141"/>
    </source>
</evidence>
<comment type="subcellular location">
    <subcellularLocation>
        <location evidence="1">Membrane</location>
        <topology evidence="1">Multi-pass membrane protein</topology>
    </subcellularLocation>
</comment>
<dbReference type="InterPro" id="IPR031312">
    <property type="entry name" value="Na/sul_symport_CS"/>
</dbReference>
<dbReference type="PANTHER" id="PTHR43652:SF2">
    <property type="entry name" value="BASIC AMINO ACID ANTIPORTER YFCC-RELATED"/>
    <property type="match status" value="1"/>
</dbReference>
<dbReference type="PROSITE" id="PS01271">
    <property type="entry name" value="NA_SULFATE"/>
    <property type="match status" value="1"/>
</dbReference>
<proteinExistence type="predicted"/>
<feature type="transmembrane region" description="Helical" evidence="7">
    <location>
        <begin position="575"/>
        <end position="594"/>
    </location>
</feature>
<keyword evidence="3 7" id="KW-0812">Transmembrane</keyword>
<evidence type="ECO:0000256" key="6">
    <source>
        <dbReference type="ARBA" id="ARBA00023136"/>
    </source>
</evidence>
<evidence type="ECO:0000256" key="7">
    <source>
        <dbReference type="SAM" id="Phobius"/>
    </source>
</evidence>
<dbReference type="GO" id="GO:0006813">
    <property type="term" value="P:potassium ion transport"/>
    <property type="evidence" value="ECO:0007669"/>
    <property type="project" value="InterPro"/>
</dbReference>
<keyword evidence="5 7" id="KW-1133">Transmembrane helix</keyword>
<dbReference type="GO" id="GO:0008324">
    <property type="term" value="F:monoatomic cation transmembrane transporter activity"/>
    <property type="evidence" value="ECO:0007669"/>
    <property type="project" value="InterPro"/>
</dbReference>
<feature type="transmembrane region" description="Helical" evidence="7">
    <location>
        <begin position="137"/>
        <end position="161"/>
    </location>
</feature>
<keyword evidence="4" id="KW-0677">Repeat</keyword>
<feature type="domain" description="RCK C-terminal" evidence="8">
    <location>
        <begin position="208"/>
        <end position="292"/>
    </location>
</feature>
<dbReference type="PANTHER" id="PTHR43652">
    <property type="entry name" value="BASIC AMINO ACID ANTIPORTER YFCC-RELATED"/>
    <property type="match status" value="1"/>
</dbReference>
<feature type="transmembrane region" description="Helical" evidence="7">
    <location>
        <begin position="399"/>
        <end position="416"/>
    </location>
</feature>
<evidence type="ECO:0000313" key="9">
    <source>
        <dbReference type="EMBL" id="SUZ47502.1"/>
    </source>
</evidence>
<evidence type="ECO:0000259" key="8">
    <source>
        <dbReference type="PROSITE" id="PS51202"/>
    </source>
</evidence>
<dbReference type="Pfam" id="PF02080">
    <property type="entry name" value="TrkA_C"/>
    <property type="match status" value="2"/>
</dbReference>
<dbReference type="AlphaFoldDB" id="A0A381MYS2"/>
<dbReference type="Gene3D" id="3.30.70.1450">
    <property type="entry name" value="Regulator of K+ conductance, C-terminal domain"/>
    <property type="match status" value="2"/>
</dbReference>
<evidence type="ECO:0000256" key="4">
    <source>
        <dbReference type="ARBA" id="ARBA00022737"/>
    </source>
</evidence>
<feature type="transmembrane region" description="Helical" evidence="7">
    <location>
        <begin position="497"/>
        <end position="524"/>
    </location>
</feature>
<sequence length="596" mass="65461">MTIEILIFLLLLGIVIVLFTLDVLPIDVTALAFLVVLLATGYLNIEEAISGFSNKAVITIAVMFVLSQALVKTGFLEVVADRLSKVGNKNQLFGLAVFLVTVSIFSAFINNTAAVAIFIPLAIQLSQKWGKSPSKVLIPLSFAAIYGGTLTLIGTSTNLLVSSIVMDYQIDPLGMFEFTALGMIFLVVGTVYNTWIVPSILPSRAGISSLTRSYHLAPYLTEFKVSDGSYLIGSTCMKRSINEKYDITVLAIIRDSERFDTDIRNIELQKNDVLLVRGNLENFIRFREEEKTLFLTDVKMGQEELTGDESLVVEGLVPQKSDLIGKTLKDINFRKKYGAFVLAIRREGKTLKKKIAHTVIHFADTLLIFVPKSRITTIDDSPDIAVLQEHEIQLHKGRFWWLAIAIIPVIMLTAAFGILDILVASLIGMVILLIVRAITINESYGAINWTVIVFIAAFIPVGIVMKKTGAADILGTAVASIGALLPEHIAPYAIVSILYLGTVLLSAVMSAKSAAIILTPIAIVAAQEFNIDPRPFIFAICYGASTCFMTPIGYQTNLMVFGPGRYRFSDFIKTGLPLNLIFWILATIFIPVIWSF</sequence>
<accession>A0A381MYS2</accession>
<keyword evidence="6 7" id="KW-0472">Membrane</keyword>
<dbReference type="PROSITE" id="PS51202">
    <property type="entry name" value="RCK_C"/>
    <property type="match status" value="2"/>
</dbReference>
<dbReference type="SUPFAM" id="SSF116726">
    <property type="entry name" value="TrkA C-terminal domain-like"/>
    <property type="match status" value="2"/>
</dbReference>
<evidence type="ECO:0000256" key="2">
    <source>
        <dbReference type="ARBA" id="ARBA00022448"/>
    </source>
</evidence>
<evidence type="ECO:0000256" key="3">
    <source>
        <dbReference type="ARBA" id="ARBA00022692"/>
    </source>
</evidence>
<feature type="transmembrane region" description="Helical" evidence="7">
    <location>
        <begin position="422"/>
        <end position="439"/>
    </location>
</feature>
<feature type="transmembrane region" description="Helical" evidence="7">
    <location>
        <begin position="469"/>
        <end position="485"/>
    </location>
</feature>
<feature type="transmembrane region" description="Helical" evidence="7">
    <location>
        <begin position="173"/>
        <end position="195"/>
    </location>
</feature>
<dbReference type="InterPro" id="IPR004680">
    <property type="entry name" value="Cit_transptr-like_dom"/>
</dbReference>
<dbReference type="InterPro" id="IPR006037">
    <property type="entry name" value="RCK_C"/>
</dbReference>
<feature type="transmembrane region" description="Helical" evidence="7">
    <location>
        <begin position="536"/>
        <end position="554"/>
    </location>
</feature>
<protein>
    <recommendedName>
        <fullName evidence="8">RCK C-terminal domain-containing protein</fullName>
    </recommendedName>
</protein>
<dbReference type="InterPro" id="IPR036721">
    <property type="entry name" value="RCK_C_sf"/>
</dbReference>
<feature type="transmembrane region" description="Helical" evidence="7">
    <location>
        <begin position="57"/>
        <end position="80"/>
    </location>
</feature>
<name>A0A381MYS2_9ZZZZ</name>
<reference evidence="9" key="1">
    <citation type="submission" date="2018-05" db="EMBL/GenBank/DDBJ databases">
        <authorList>
            <person name="Lanie J.A."/>
            <person name="Ng W.-L."/>
            <person name="Kazmierczak K.M."/>
            <person name="Andrzejewski T.M."/>
            <person name="Davidsen T.M."/>
            <person name="Wayne K.J."/>
            <person name="Tettelin H."/>
            <person name="Glass J.I."/>
            <person name="Rusch D."/>
            <person name="Podicherti R."/>
            <person name="Tsui H.-C.T."/>
            <person name="Winkler M.E."/>
        </authorList>
    </citation>
    <scope>NUCLEOTIDE SEQUENCE</scope>
</reference>
<organism evidence="9">
    <name type="scientific">marine metagenome</name>
    <dbReference type="NCBI Taxonomy" id="408172"/>
    <lineage>
        <taxon>unclassified sequences</taxon>
        <taxon>metagenomes</taxon>
        <taxon>ecological metagenomes</taxon>
    </lineage>
</organism>
<feature type="transmembrane region" description="Helical" evidence="7">
    <location>
        <begin position="446"/>
        <end position="463"/>
    </location>
</feature>
<keyword evidence="2" id="KW-0813">Transport</keyword>
<feature type="domain" description="RCK C-terminal" evidence="8">
    <location>
        <begin position="300"/>
        <end position="384"/>
    </location>
</feature>
<feature type="transmembrane region" description="Helical" evidence="7">
    <location>
        <begin position="28"/>
        <end position="45"/>
    </location>
</feature>
<dbReference type="Pfam" id="PF03600">
    <property type="entry name" value="CitMHS"/>
    <property type="match status" value="2"/>
</dbReference>